<gene>
    <name evidence="1" type="ORF">IFJ75_18165</name>
</gene>
<proteinExistence type="predicted"/>
<accession>A0A975GVX4</accession>
<dbReference type="RefSeq" id="WP_207870116.1">
    <property type="nucleotide sequence ID" value="NZ_CP062222.1"/>
</dbReference>
<dbReference type="SUPFAM" id="SSF52540">
    <property type="entry name" value="P-loop containing nucleoside triphosphate hydrolases"/>
    <property type="match status" value="1"/>
</dbReference>
<evidence type="ECO:0008006" key="3">
    <source>
        <dbReference type="Google" id="ProtNLM"/>
    </source>
</evidence>
<dbReference type="EMBL" id="CP062222">
    <property type="protein sequence ID" value="QTC91104.1"/>
    <property type="molecule type" value="Genomic_DNA"/>
</dbReference>
<organism evidence="1 2">
    <name type="scientific">Brevundimonas goettingensis</name>
    <dbReference type="NCBI Taxonomy" id="2774190"/>
    <lineage>
        <taxon>Bacteria</taxon>
        <taxon>Pseudomonadati</taxon>
        <taxon>Pseudomonadota</taxon>
        <taxon>Alphaproteobacteria</taxon>
        <taxon>Caulobacterales</taxon>
        <taxon>Caulobacteraceae</taxon>
        <taxon>Brevundimonas</taxon>
    </lineage>
</organism>
<evidence type="ECO:0000313" key="2">
    <source>
        <dbReference type="Proteomes" id="UP000663918"/>
    </source>
</evidence>
<dbReference type="KEGG" id="bgoe:IFJ75_18165"/>
<dbReference type="Gene3D" id="3.40.50.300">
    <property type="entry name" value="P-loop containing nucleotide triphosphate hydrolases"/>
    <property type="match status" value="1"/>
</dbReference>
<protein>
    <recommendedName>
        <fullName evidence="3">Protein ImuA</fullName>
    </recommendedName>
</protein>
<name>A0A975GVX4_9CAUL</name>
<reference evidence="1" key="1">
    <citation type="submission" date="2020-09" db="EMBL/GenBank/DDBJ databases">
        <title>Brevundimonas sp. LVF2 isolated from a puddle in Goettingen, Germany.</title>
        <authorList>
            <person name="Friedrich I."/>
            <person name="Klassen A."/>
            <person name="Hannes N."/>
            <person name="Schneider D."/>
            <person name="Hertel R."/>
            <person name="Daniel R."/>
        </authorList>
    </citation>
    <scope>NUCLEOTIDE SEQUENCE</scope>
    <source>
        <strain evidence="1">LVF2</strain>
    </source>
</reference>
<keyword evidence="2" id="KW-1185">Reference proteome</keyword>
<sequence length="222" mass="23614">MSPPLQTLSGSTAWPALAEGLEEVCVVGTRDMAGAFAFALSRLPQDDGRPVLLAAGRRWSGEHGRPYGPGFRGAGLDGRGAGLILSEGRTESELLWIMEQALRSGAVSAALTTVEAASLAQTRRLEFAARDGAAVGVLLRQTEGGLSAARRRWRITTLRSVSNPDDLRSPGGFALSAELTRSRSERPGVWKLEQDDETHRLRLADRLAGDGLGERGRTGLAA</sequence>
<evidence type="ECO:0000313" key="1">
    <source>
        <dbReference type="EMBL" id="QTC91104.1"/>
    </source>
</evidence>
<dbReference type="Proteomes" id="UP000663918">
    <property type="component" value="Chromosome"/>
</dbReference>
<dbReference type="InterPro" id="IPR027417">
    <property type="entry name" value="P-loop_NTPase"/>
</dbReference>
<dbReference type="AlphaFoldDB" id="A0A975GVX4"/>